<reference evidence="3" key="3">
    <citation type="submission" date="2015-06" db="UniProtKB">
        <authorList>
            <consortium name="EnsemblPlants"/>
        </authorList>
    </citation>
    <scope>IDENTIFICATION</scope>
    <source>
        <strain evidence="3">cv. Jemalong A17</strain>
    </source>
</reference>
<feature type="compositionally biased region" description="Basic and acidic residues" evidence="1">
    <location>
        <begin position="156"/>
        <end position="166"/>
    </location>
</feature>
<organism evidence="2 4">
    <name type="scientific">Medicago truncatula</name>
    <name type="common">Barrel medic</name>
    <name type="synonym">Medicago tribuloides</name>
    <dbReference type="NCBI Taxonomy" id="3880"/>
    <lineage>
        <taxon>Eukaryota</taxon>
        <taxon>Viridiplantae</taxon>
        <taxon>Streptophyta</taxon>
        <taxon>Embryophyta</taxon>
        <taxon>Tracheophyta</taxon>
        <taxon>Spermatophyta</taxon>
        <taxon>Magnoliopsida</taxon>
        <taxon>eudicotyledons</taxon>
        <taxon>Gunneridae</taxon>
        <taxon>Pentapetalae</taxon>
        <taxon>rosids</taxon>
        <taxon>fabids</taxon>
        <taxon>Fabales</taxon>
        <taxon>Fabaceae</taxon>
        <taxon>Papilionoideae</taxon>
        <taxon>50 kb inversion clade</taxon>
        <taxon>NPAAA clade</taxon>
        <taxon>Hologalegina</taxon>
        <taxon>IRL clade</taxon>
        <taxon>Trifolieae</taxon>
        <taxon>Medicago</taxon>
    </lineage>
</organism>
<keyword evidence="4" id="KW-1185">Reference proteome</keyword>
<dbReference type="InterPro" id="IPR043502">
    <property type="entry name" value="DNA/RNA_pol_sf"/>
</dbReference>
<feature type="compositionally biased region" description="Acidic residues" evidence="1">
    <location>
        <begin position="1"/>
        <end position="12"/>
    </location>
</feature>
<evidence type="ECO:0000256" key="1">
    <source>
        <dbReference type="SAM" id="MobiDB-lite"/>
    </source>
</evidence>
<reference evidence="2 4" key="2">
    <citation type="journal article" date="2014" name="BMC Genomics">
        <title>An improved genome release (version Mt4.0) for the model legume Medicago truncatula.</title>
        <authorList>
            <person name="Tang H."/>
            <person name="Krishnakumar V."/>
            <person name="Bidwell S."/>
            <person name="Rosen B."/>
            <person name="Chan A."/>
            <person name="Zhou S."/>
            <person name="Gentzbittel L."/>
            <person name="Childs K.L."/>
            <person name="Yandell M."/>
            <person name="Gundlach H."/>
            <person name="Mayer K.F."/>
            <person name="Schwartz D.C."/>
            <person name="Town C.D."/>
        </authorList>
    </citation>
    <scope>GENOME REANNOTATION</scope>
    <source>
        <strain evidence="2">A17</strain>
        <strain evidence="3 4">cv. Jemalong A17</strain>
    </source>
</reference>
<gene>
    <name evidence="2" type="ORF">MTR_0099s0130</name>
</gene>
<feature type="region of interest" description="Disordered" evidence="1">
    <location>
        <begin position="143"/>
        <end position="166"/>
    </location>
</feature>
<evidence type="ECO:0000313" key="3">
    <source>
        <dbReference type="EnsemblPlants" id="KEH16758"/>
    </source>
</evidence>
<feature type="compositionally biased region" description="Basic and acidic residues" evidence="1">
    <location>
        <begin position="22"/>
        <end position="39"/>
    </location>
</feature>
<evidence type="ECO:0000313" key="2">
    <source>
        <dbReference type="EMBL" id="KEH16758.1"/>
    </source>
</evidence>
<dbReference type="AlphaFoldDB" id="A0A072TIL0"/>
<reference evidence="2 4" key="1">
    <citation type="journal article" date="2011" name="Nature">
        <title>The Medicago genome provides insight into the evolution of rhizobial symbioses.</title>
        <authorList>
            <person name="Young N.D."/>
            <person name="Debelle F."/>
            <person name="Oldroyd G.E."/>
            <person name="Geurts R."/>
            <person name="Cannon S.B."/>
            <person name="Udvardi M.K."/>
            <person name="Benedito V.A."/>
            <person name="Mayer K.F."/>
            <person name="Gouzy J."/>
            <person name="Schoof H."/>
            <person name="Van de Peer Y."/>
            <person name="Proost S."/>
            <person name="Cook D.R."/>
            <person name="Meyers B.C."/>
            <person name="Spannagl M."/>
            <person name="Cheung F."/>
            <person name="De Mita S."/>
            <person name="Krishnakumar V."/>
            <person name="Gundlach H."/>
            <person name="Zhou S."/>
            <person name="Mudge J."/>
            <person name="Bharti A.K."/>
            <person name="Murray J.D."/>
            <person name="Naoumkina M.A."/>
            <person name="Rosen B."/>
            <person name="Silverstein K.A."/>
            <person name="Tang H."/>
            <person name="Rombauts S."/>
            <person name="Zhao P.X."/>
            <person name="Zhou P."/>
            <person name="Barbe V."/>
            <person name="Bardou P."/>
            <person name="Bechner M."/>
            <person name="Bellec A."/>
            <person name="Berger A."/>
            <person name="Berges H."/>
            <person name="Bidwell S."/>
            <person name="Bisseling T."/>
            <person name="Choisne N."/>
            <person name="Couloux A."/>
            <person name="Denny R."/>
            <person name="Deshpande S."/>
            <person name="Dai X."/>
            <person name="Doyle J.J."/>
            <person name="Dudez A.M."/>
            <person name="Farmer A.D."/>
            <person name="Fouteau S."/>
            <person name="Franken C."/>
            <person name="Gibelin C."/>
            <person name="Gish J."/>
            <person name="Goldstein S."/>
            <person name="Gonzalez A.J."/>
            <person name="Green P.J."/>
            <person name="Hallab A."/>
            <person name="Hartog M."/>
            <person name="Hua A."/>
            <person name="Humphray S.J."/>
            <person name="Jeong D.H."/>
            <person name="Jing Y."/>
            <person name="Jocker A."/>
            <person name="Kenton S.M."/>
            <person name="Kim D.J."/>
            <person name="Klee K."/>
            <person name="Lai H."/>
            <person name="Lang C."/>
            <person name="Lin S."/>
            <person name="Macmil S.L."/>
            <person name="Magdelenat G."/>
            <person name="Matthews L."/>
            <person name="McCorrison J."/>
            <person name="Monaghan E.L."/>
            <person name="Mun J.H."/>
            <person name="Najar F.Z."/>
            <person name="Nicholson C."/>
            <person name="Noirot C."/>
            <person name="O'Bleness M."/>
            <person name="Paule C.R."/>
            <person name="Poulain J."/>
            <person name="Prion F."/>
            <person name="Qin B."/>
            <person name="Qu C."/>
            <person name="Retzel E.F."/>
            <person name="Riddle C."/>
            <person name="Sallet E."/>
            <person name="Samain S."/>
            <person name="Samson N."/>
            <person name="Sanders I."/>
            <person name="Saurat O."/>
            <person name="Scarpelli C."/>
            <person name="Schiex T."/>
            <person name="Segurens B."/>
            <person name="Severin A.J."/>
            <person name="Sherrier D.J."/>
            <person name="Shi R."/>
            <person name="Sims S."/>
            <person name="Singer S.R."/>
            <person name="Sinharoy S."/>
            <person name="Sterck L."/>
            <person name="Viollet A."/>
            <person name="Wang B.B."/>
            <person name="Wang K."/>
            <person name="Wang M."/>
            <person name="Wang X."/>
            <person name="Warfsmann J."/>
            <person name="Weissenbach J."/>
            <person name="White D.D."/>
            <person name="White J.D."/>
            <person name="Wiley G.B."/>
            <person name="Wincker P."/>
            <person name="Xing Y."/>
            <person name="Yang L."/>
            <person name="Yao Z."/>
            <person name="Ying F."/>
            <person name="Zhai J."/>
            <person name="Zhou L."/>
            <person name="Zuber A."/>
            <person name="Denarie J."/>
            <person name="Dixon R.A."/>
            <person name="May G.D."/>
            <person name="Schwartz D.C."/>
            <person name="Rogers J."/>
            <person name="Quetier F."/>
            <person name="Town C.D."/>
            <person name="Roe B.A."/>
        </authorList>
    </citation>
    <scope>NUCLEOTIDE SEQUENCE [LARGE SCALE GENOMIC DNA]</scope>
    <source>
        <strain evidence="2">A17</strain>
        <strain evidence="3 4">cv. Jemalong A17</strain>
    </source>
</reference>
<proteinExistence type="predicted"/>
<evidence type="ECO:0000313" key="4">
    <source>
        <dbReference type="Proteomes" id="UP000002051"/>
    </source>
</evidence>
<protein>
    <submittedName>
        <fullName evidence="2 3">Uncharacterized protein</fullName>
    </submittedName>
</protein>
<feature type="region of interest" description="Disordered" evidence="1">
    <location>
        <begin position="1"/>
        <end position="69"/>
    </location>
</feature>
<dbReference type="HOGENOM" id="CLU_1221297_0_0_1"/>
<accession>A0A072TIL0</accession>
<dbReference type="SUPFAM" id="SSF56672">
    <property type="entry name" value="DNA/RNA polymerases"/>
    <property type="match status" value="1"/>
</dbReference>
<sequence>MKPKDEEGDDIPYGDHSAYLKQRKESHSASPGKRLELNQHKVPRTNKRRNQDRCCSRGKGLKRRPTPAPPGNIRIIFAWSYEDIPRCSPSWMVSPVTIKSKMSPRKIEKRHLFITPWGTFCYKVMPFGLINCWSKKGIEVDPDKSPGPIREMPAPQDRESKSEVSSDHQEITCWNHLILVPPVEGRPFDLCIWQYLMNPWDAYLVNKNETGKERTCYLLSKQEVHRL</sequence>
<dbReference type="EMBL" id="KL402824">
    <property type="protein sequence ID" value="KEH16758.1"/>
    <property type="molecule type" value="Genomic_DNA"/>
</dbReference>
<dbReference type="EnsemblPlants" id="KEH16758">
    <property type="protein sequence ID" value="KEH16758"/>
    <property type="gene ID" value="MTR_0099s0130"/>
</dbReference>
<dbReference type="Proteomes" id="UP000002051">
    <property type="component" value="Unassembled WGS sequence"/>
</dbReference>
<name>A0A072TIL0_MEDTR</name>